<accession>A0A1M7HNY6</accession>
<evidence type="ECO:0000256" key="3">
    <source>
        <dbReference type="ARBA" id="ARBA00022840"/>
    </source>
</evidence>
<dbReference type="Proteomes" id="UP000184038">
    <property type="component" value="Unassembled WGS sequence"/>
</dbReference>
<keyword evidence="7" id="KW-1185">Reference proteome</keyword>
<dbReference type="PROSITE" id="PS51193">
    <property type="entry name" value="HELICASE_ATP_BIND_2"/>
    <property type="match status" value="1"/>
</dbReference>
<dbReference type="SMART" id="SM00491">
    <property type="entry name" value="HELICc2"/>
    <property type="match status" value="1"/>
</dbReference>
<dbReference type="PANTHER" id="PTHR11472">
    <property type="entry name" value="DNA REPAIR DEAD HELICASE RAD3/XP-D SUBFAMILY MEMBER"/>
    <property type="match status" value="1"/>
</dbReference>
<dbReference type="OrthoDB" id="9803913at2"/>
<keyword evidence="6" id="KW-0347">Helicase</keyword>
<comment type="similarity">
    <text evidence="4">Belongs to the helicase family. DinG subfamily.</text>
</comment>
<gene>
    <name evidence="6" type="ORF">SAMN02746066_01486</name>
</gene>
<feature type="domain" description="Helicase ATP-binding" evidence="5">
    <location>
        <begin position="30"/>
        <end position="306"/>
    </location>
</feature>
<keyword evidence="3" id="KW-0067">ATP-binding</keyword>
<dbReference type="EMBL" id="FRCP01000008">
    <property type="protein sequence ID" value="SHM30262.1"/>
    <property type="molecule type" value="Genomic_DNA"/>
</dbReference>
<sequence>MCARHKSIFEYDRREDFHDKLTQWIGDVFYDILPEHGYEVREEQIYTSFQMADALCNKKVHLAEAGLGTGKTFAYLLPAIAYARLNRKPIIIACAKAALQEQLCGEKGDIKTLSDLLGLEVDARMAKDSDQYVCDAKVDESKEKFDNLSEGLSFEINEWLGRTKRGERSEIPLVPDRVWKHIGWDEGMSCDMCLDRGFCKLIKAKEYYRSARDIIVVDHELFFKDLWTREERIADGKLPILPEYCGVIFDEGHKIILPASMQAGNRIIKDDIEQMIHSIEEIHGAREELLLTVTRLEDVTSTFFVRLNQVAIVDEGSERFTVYCEDSLLKLAETFQKVLDKLLLELQIEQELYTESLSTNLIQAYEMLIDNAMLAVHHFRKNKGKDSISWINREGDSFFVVPRNIDTRLNKHLFQKKIPVLLTSATLSNDGDFNYLIRTLGVKNPSYSTVGNSFDMDEQVEVYLPEPFSKDKINVEITKEIEKLVYLLKLNEGRALVLTSSQEEVRRIREGIKHYQLPFEFLWEDKAERGYLIRQFKEEVSTVLIGSDFWEGIDVPGESLSMVIIWQLPFPARDPLIEVQRLEAKEEGLDEVLTIDYPAMGLKLKQGCGRLIRKEDDYGKIVIMDSVYGEAYERFVLSALPQGTNIKYISDL</sequence>
<dbReference type="GO" id="GO:0005524">
    <property type="term" value="F:ATP binding"/>
    <property type="evidence" value="ECO:0007669"/>
    <property type="project" value="UniProtKB-KW"/>
</dbReference>
<dbReference type="InterPro" id="IPR006555">
    <property type="entry name" value="ATP-dep_Helicase_C"/>
</dbReference>
<dbReference type="RefSeq" id="WP_073285371.1">
    <property type="nucleotide sequence ID" value="NZ_FRCP01000008.1"/>
</dbReference>
<evidence type="ECO:0000256" key="4">
    <source>
        <dbReference type="ARBA" id="ARBA00038058"/>
    </source>
</evidence>
<evidence type="ECO:0000256" key="1">
    <source>
        <dbReference type="ARBA" id="ARBA00022741"/>
    </source>
</evidence>
<dbReference type="AlphaFoldDB" id="A0A1M7HNY6"/>
<dbReference type="GO" id="GO:0016818">
    <property type="term" value="F:hydrolase activity, acting on acid anhydrides, in phosphorus-containing anhydrides"/>
    <property type="evidence" value="ECO:0007669"/>
    <property type="project" value="InterPro"/>
</dbReference>
<dbReference type="InterPro" id="IPR014013">
    <property type="entry name" value="Helic_SF1/SF2_ATP-bd_DinG/Rad3"/>
</dbReference>
<dbReference type="GO" id="GO:0003676">
    <property type="term" value="F:nucleic acid binding"/>
    <property type="evidence" value="ECO:0007669"/>
    <property type="project" value="InterPro"/>
</dbReference>
<dbReference type="SUPFAM" id="SSF52540">
    <property type="entry name" value="P-loop containing nucleoside triphosphate hydrolases"/>
    <property type="match status" value="1"/>
</dbReference>
<dbReference type="GO" id="GO:0003678">
    <property type="term" value="F:DNA helicase activity"/>
    <property type="evidence" value="ECO:0007669"/>
    <property type="project" value="TreeGrafter"/>
</dbReference>
<reference evidence="6 7" key="1">
    <citation type="submission" date="2016-11" db="EMBL/GenBank/DDBJ databases">
        <authorList>
            <person name="Jaros S."/>
            <person name="Januszkiewicz K."/>
            <person name="Wedrychowicz H."/>
        </authorList>
    </citation>
    <scope>NUCLEOTIDE SEQUENCE [LARGE SCALE GENOMIC DNA]</scope>
    <source>
        <strain evidence="6 7">DSM 15930</strain>
    </source>
</reference>
<dbReference type="PANTHER" id="PTHR11472:SF57">
    <property type="entry name" value="ATP-DEPENDENT HELICASE YPVA-RELATED"/>
    <property type="match status" value="1"/>
</dbReference>
<dbReference type="Pfam" id="PF13307">
    <property type="entry name" value="Helicase_C_2"/>
    <property type="match status" value="1"/>
</dbReference>
<evidence type="ECO:0000313" key="7">
    <source>
        <dbReference type="Proteomes" id="UP000184038"/>
    </source>
</evidence>
<organism evidence="6 7">
    <name type="scientific">Anaerosporobacter mobilis DSM 15930</name>
    <dbReference type="NCBI Taxonomy" id="1120996"/>
    <lineage>
        <taxon>Bacteria</taxon>
        <taxon>Bacillati</taxon>
        <taxon>Bacillota</taxon>
        <taxon>Clostridia</taxon>
        <taxon>Lachnospirales</taxon>
        <taxon>Lachnospiraceae</taxon>
        <taxon>Anaerosporobacter</taxon>
    </lineage>
</organism>
<dbReference type="InterPro" id="IPR045028">
    <property type="entry name" value="DinG/Rad3-like"/>
</dbReference>
<dbReference type="GO" id="GO:0006139">
    <property type="term" value="P:nucleobase-containing compound metabolic process"/>
    <property type="evidence" value="ECO:0007669"/>
    <property type="project" value="InterPro"/>
</dbReference>
<dbReference type="InterPro" id="IPR027417">
    <property type="entry name" value="P-loop_NTPase"/>
</dbReference>
<protein>
    <submittedName>
        <fullName evidence="6">ATP-dependent DNA helicase DinG</fullName>
    </submittedName>
</protein>
<keyword evidence="1" id="KW-0547">Nucleotide-binding</keyword>
<name>A0A1M7HNY6_9FIRM</name>
<evidence type="ECO:0000313" key="6">
    <source>
        <dbReference type="EMBL" id="SHM30262.1"/>
    </source>
</evidence>
<dbReference type="STRING" id="1120996.SAMN02746066_01486"/>
<evidence type="ECO:0000256" key="2">
    <source>
        <dbReference type="ARBA" id="ARBA00022801"/>
    </source>
</evidence>
<keyword evidence="2" id="KW-0378">Hydrolase</keyword>
<proteinExistence type="inferred from homology"/>
<evidence type="ECO:0000259" key="5">
    <source>
        <dbReference type="PROSITE" id="PS51193"/>
    </source>
</evidence>
<dbReference type="Gene3D" id="3.40.50.300">
    <property type="entry name" value="P-loop containing nucleotide triphosphate hydrolases"/>
    <property type="match status" value="2"/>
</dbReference>